<keyword evidence="2" id="KW-0813">Transport</keyword>
<sequence>MSEDDDGTTRVPTRREYVKYGGAVLGGGLLAGCAGNAGSESTPTGTGAASTAARATGTTTDAETTAETETARTDVPYDVEVEPYGTVTFEEIPETYVALGSGAWPDIGFAFGREPVAMSTSYYPLQYYEALPGVSFDVGSVIDLGDVSALDPEQFFEIGADVHVVDKQLVASYSGWDAADFERIESNVGPFAGSYIRGEWSGKALGSQFSFPYYTLPAAITLVGEVFRERARAAAWNDQLETFTREVAEAASGSSPDLGVVYSGSNPTEGTFYIASPTAAGVGNYPYRKLGASNAFAELTDEETYEIDYEGLLEMDPEYICVDSAISGIPPEEFESQFVDPMEEHPIGSELRAVKNDNVVRGCGRHQGPIVAHFETEAMAKQLYPDAFGEFDPEAWPDVPESERLFDRERISGVINGEF</sequence>
<feature type="domain" description="Fe/B12 periplasmic-binding" evidence="5">
    <location>
        <begin position="216"/>
        <end position="361"/>
    </location>
</feature>
<proteinExistence type="predicted"/>
<dbReference type="InterPro" id="IPR051313">
    <property type="entry name" value="Bact_iron-sidero_bind"/>
</dbReference>
<reference evidence="6 7" key="1">
    <citation type="journal article" date="2019" name="Int. J. Syst. Evol. Microbiol.">
        <title>The Global Catalogue of Microorganisms (GCM) 10K type strain sequencing project: providing services to taxonomists for standard genome sequencing and annotation.</title>
        <authorList>
            <consortium name="The Broad Institute Genomics Platform"/>
            <consortium name="The Broad Institute Genome Sequencing Center for Infectious Disease"/>
            <person name="Wu L."/>
            <person name="Ma J."/>
        </authorList>
    </citation>
    <scope>NUCLEOTIDE SEQUENCE [LARGE SCALE GENOMIC DNA]</scope>
    <source>
        <strain evidence="6 7">NBRC 111368</strain>
    </source>
</reference>
<organism evidence="6 7">
    <name type="scientific">Halobium palmae</name>
    <dbReference type="NCBI Taxonomy" id="1776492"/>
    <lineage>
        <taxon>Archaea</taxon>
        <taxon>Methanobacteriati</taxon>
        <taxon>Methanobacteriota</taxon>
        <taxon>Stenosarchaea group</taxon>
        <taxon>Halobacteria</taxon>
        <taxon>Halobacteriales</taxon>
        <taxon>Haloferacaceae</taxon>
        <taxon>Halobium</taxon>
    </lineage>
</organism>
<accession>A0ABD5S117</accession>
<feature type="compositionally biased region" description="Low complexity" evidence="4">
    <location>
        <begin position="37"/>
        <end position="68"/>
    </location>
</feature>
<dbReference type="EMBL" id="JBHSWU010000297">
    <property type="protein sequence ID" value="MFC6724843.1"/>
    <property type="molecule type" value="Genomic_DNA"/>
</dbReference>
<evidence type="ECO:0000256" key="3">
    <source>
        <dbReference type="ARBA" id="ARBA00022729"/>
    </source>
</evidence>
<comment type="subcellular location">
    <subcellularLocation>
        <location evidence="1">Cell envelope</location>
    </subcellularLocation>
</comment>
<evidence type="ECO:0000313" key="7">
    <source>
        <dbReference type="Proteomes" id="UP001596328"/>
    </source>
</evidence>
<dbReference type="PANTHER" id="PTHR30532:SF1">
    <property type="entry name" value="IRON(3+)-HYDROXAMATE-BINDING PROTEIN FHUD"/>
    <property type="match status" value="1"/>
</dbReference>
<keyword evidence="3" id="KW-0732">Signal</keyword>
<evidence type="ECO:0000256" key="4">
    <source>
        <dbReference type="SAM" id="MobiDB-lite"/>
    </source>
</evidence>
<dbReference type="SUPFAM" id="SSF53807">
    <property type="entry name" value="Helical backbone' metal receptor"/>
    <property type="match status" value="1"/>
</dbReference>
<dbReference type="Gene3D" id="3.40.50.1980">
    <property type="entry name" value="Nitrogenase molybdenum iron protein domain"/>
    <property type="match status" value="2"/>
</dbReference>
<dbReference type="PANTHER" id="PTHR30532">
    <property type="entry name" value="IRON III DICITRATE-BINDING PERIPLASMIC PROTEIN"/>
    <property type="match status" value="1"/>
</dbReference>
<dbReference type="Proteomes" id="UP001596328">
    <property type="component" value="Unassembled WGS sequence"/>
</dbReference>
<evidence type="ECO:0000256" key="2">
    <source>
        <dbReference type="ARBA" id="ARBA00022448"/>
    </source>
</evidence>
<comment type="caution">
    <text evidence="6">The sequence shown here is derived from an EMBL/GenBank/DDBJ whole genome shotgun (WGS) entry which is preliminary data.</text>
</comment>
<dbReference type="AlphaFoldDB" id="A0ABD5S117"/>
<evidence type="ECO:0000259" key="5">
    <source>
        <dbReference type="Pfam" id="PF01497"/>
    </source>
</evidence>
<gene>
    <name evidence="6" type="ORF">ACFQE1_10765</name>
</gene>
<name>A0ABD5S117_9EURY</name>
<evidence type="ECO:0000256" key="1">
    <source>
        <dbReference type="ARBA" id="ARBA00004196"/>
    </source>
</evidence>
<dbReference type="InterPro" id="IPR002491">
    <property type="entry name" value="ABC_transptr_periplasmic_BD"/>
</dbReference>
<protein>
    <submittedName>
        <fullName evidence="6">ABC transporter substrate-binding protein</fullName>
    </submittedName>
</protein>
<feature type="region of interest" description="Disordered" evidence="4">
    <location>
        <begin position="37"/>
        <end position="72"/>
    </location>
</feature>
<dbReference type="Pfam" id="PF01497">
    <property type="entry name" value="Peripla_BP_2"/>
    <property type="match status" value="1"/>
</dbReference>
<evidence type="ECO:0000313" key="6">
    <source>
        <dbReference type="EMBL" id="MFC6724843.1"/>
    </source>
</evidence>
<keyword evidence="7" id="KW-1185">Reference proteome</keyword>